<feature type="transmembrane region" description="Helical" evidence="6">
    <location>
        <begin position="107"/>
        <end position="126"/>
    </location>
</feature>
<evidence type="ECO:0000313" key="8">
    <source>
        <dbReference type="Proteomes" id="UP000078561"/>
    </source>
</evidence>
<evidence type="ECO:0000256" key="4">
    <source>
        <dbReference type="ARBA" id="ARBA00023136"/>
    </source>
</evidence>
<evidence type="ECO:0008006" key="9">
    <source>
        <dbReference type="Google" id="ProtNLM"/>
    </source>
</evidence>
<proteinExistence type="predicted"/>
<dbReference type="AlphaFoldDB" id="A0A163IXC3"/>
<sequence length="295" mass="32884">MRTQTRIMGGIAALVLFSVVGLLALYRHQIRQAIQTVAVEMRTTPFSWVIMVGLLTITSIPPLIGFTFAATLTGFIYGVPFGFPIAITGKGNLAVHLQKVILTHSHILSLSPGAFMGSMICCNLIRRYNFARFIKLSSSKQDKYHAIQEAIEQGGLRIMLLIRLSPIPWPITNMLLSLLPTVTMQQYTTTAFLSSFKLCLEVWVGSQLADISNPDLPPSAHRVAVLTMLGSVVILVVVAWWLYRLTMQKVKAISERKKHDSPPYQQSPVYREDLTVDDEEKSVSPIHTSLTMKTE</sequence>
<dbReference type="InParanoid" id="A0A163IXC3"/>
<feature type="compositionally biased region" description="Polar residues" evidence="5">
    <location>
        <begin position="285"/>
        <end position="295"/>
    </location>
</feature>
<feature type="transmembrane region" description="Helical" evidence="6">
    <location>
        <begin position="75"/>
        <end position="95"/>
    </location>
</feature>
<gene>
    <name evidence="7" type="primary">ABSGL_01193.1 scaffold 1223</name>
</gene>
<keyword evidence="4 6" id="KW-0472">Membrane</keyword>
<feature type="transmembrane region" description="Helical" evidence="6">
    <location>
        <begin position="46"/>
        <end position="69"/>
    </location>
</feature>
<evidence type="ECO:0000256" key="2">
    <source>
        <dbReference type="ARBA" id="ARBA00022692"/>
    </source>
</evidence>
<keyword evidence="8" id="KW-1185">Reference proteome</keyword>
<dbReference type="GO" id="GO:0012505">
    <property type="term" value="C:endomembrane system"/>
    <property type="evidence" value="ECO:0007669"/>
    <property type="project" value="UniProtKB-SubCell"/>
</dbReference>
<feature type="transmembrane region" description="Helical" evidence="6">
    <location>
        <begin position="6"/>
        <end position="26"/>
    </location>
</feature>
<feature type="transmembrane region" description="Helical" evidence="6">
    <location>
        <begin position="223"/>
        <end position="243"/>
    </location>
</feature>
<feature type="region of interest" description="Disordered" evidence="5">
    <location>
        <begin position="256"/>
        <end position="295"/>
    </location>
</feature>
<dbReference type="EMBL" id="LT550481">
    <property type="protein sequence ID" value="SAL95852.1"/>
    <property type="molecule type" value="Genomic_DNA"/>
</dbReference>
<dbReference type="OrthoDB" id="166803at2759"/>
<organism evidence="7">
    <name type="scientific">Absidia glauca</name>
    <name type="common">Pin mould</name>
    <dbReference type="NCBI Taxonomy" id="4829"/>
    <lineage>
        <taxon>Eukaryota</taxon>
        <taxon>Fungi</taxon>
        <taxon>Fungi incertae sedis</taxon>
        <taxon>Mucoromycota</taxon>
        <taxon>Mucoromycotina</taxon>
        <taxon>Mucoromycetes</taxon>
        <taxon>Mucorales</taxon>
        <taxon>Cunninghamellaceae</taxon>
        <taxon>Absidia</taxon>
    </lineage>
</organism>
<dbReference type="STRING" id="4829.A0A163IXC3"/>
<evidence type="ECO:0000256" key="6">
    <source>
        <dbReference type="SAM" id="Phobius"/>
    </source>
</evidence>
<evidence type="ECO:0000256" key="3">
    <source>
        <dbReference type="ARBA" id="ARBA00022989"/>
    </source>
</evidence>
<evidence type="ECO:0000256" key="5">
    <source>
        <dbReference type="SAM" id="MobiDB-lite"/>
    </source>
</evidence>
<protein>
    <recommendedName>
        <fullName evidence="9">Golgi apparatus membrane protein tvp38</fullName>
    </recommendedName>
</protein>
<keyword evidence="2 6" id="KW-0812">Transmembrane</keyword>
<keyword evidence="3 6" id="KW-1133">Transmembrane helix</keyword>
<evidence type="ECO:0000313" key="7">
    <source>
        <dbReference type="EMBL" id="SAL95852.1"/>
    </source>
</evidence>
<dbReference type="FunCoup" id="A0A163IXC3">
    <property type="interactions" value="37"/>
</dbReference>
<name>A0A163IXC3_ABSGL</name>
<comment type="subcellular location">
    <subcellularLocation>
        <location evidence="1">Endomembrane system</location>
        <topology evidence="1">Multi-pass membrane protein</topology>
    </subcellularLocation>
</comment>
<dbReference type="PANTHER" id="PTHR47549:SF1">
    <property type="entry name" value="GOLGI APPARATUS MEMBRANE PROTEIN TVP38"/>
    <property type="match status" value="1"/>
</dbReference>
<dbReference type="OMA" id="INADVWF"/>
<dbReference type="PANTHER" id="PTHR47549">
    <property type="entry name" value="GOLGI APPARATUS MEMBRANE PROTEIN TVP38-RELATED"/>
    <property type="match status" value="1"/>
</dbReference>
<reference evidence="7" key="1">
    <citation type="submission" date="2016-04" db="EMBL/GenBank/DDBJ databases">
        <authorList>
            <person name="Evans L.H."/>
            <person name="Alamgir A."/>
            <person name="Owens N."/>
            <person name="Weber N.D."/>
            <person name="Virtaneva K."/>
            <person name="Barbian K."/>
            <person name="Babar A."/>
            <person name="Rosenke K."/>
        </authorList>
    </citation>
    <scope>NUCLEOTIDE SEQUENCE [LARGE SCALE GENOMIC DNA]</scope>
    <source>
        <strain evidence="7">CBS 101.48</strain>
    </source>
</reference>
<dbReference type="InterPro" id="IPR051076">
    <property type="entry name" value="Golgi_membrane_TVP38/TMEM64"/>
</dbReference>
<evidence type="ECO:0000256" key="1">
    <source>
        <dbReference type="ARBA" id="ARBA00004127"/>
    </source>
</evidence>
<dbReference type="Proteomes" id="UP000078561">
    <property type="component" value="Unassembled WGS sequence"/>
</dbReference>
<accession>A0A163IXC3</accession>